<dbReference type="Pfam" id="PF08448">
    <property type="entry name" value="PAS_4"/>
    <property type="match status" value="1"/>
</dbReference>
<evidence type="ECO:0000259" key="2">
    <source>
        <dbReference type="PROSITE" id="PS50112"/>
    </source>
</evidence>
<dbReference type="SMART" id="SM00091">
    <property type="entry name" value="PAS"/>
    <property type="match status" value="1"/>
</dbReference>
<dbReference type="InterPro" id="IPR035965">
    <property type="entry name" value="PAS-like_dom_sf"/>
</dbReference>
<evidence type="ECO:0000259" key="4">
    <source>
        <dbReference type="PROSITE" id="PS50887"/>
    </source>
</evidence>
<proteinExistence type="predicted"/>
<dbReference type="PROSITE" id="PS51257">
    <property type="entry name" value="PROKAR_LIPOPROTEIN"/>
    <property type="match status" value="1"/>
</dbReference>
<dbReference type="PROSITE" id="PS50887">
    <property type="entry name" value="GGDEF"/>
    <property type="match status" value="1"/>
</dbReference>
<feature type="domain" description="PAC" evidence="3">
    <location>
        <begin position="210"/>
        <end position="262"/>
    </location>
</feature>
<dbReference type="Gene3D" id="3.30.70.270">
    <property type="match status" value="1"/>
</dbReference>
<accession>A0A7U8C7K7</accession>
<dbReference type="Pfam" id="PF13426">
    <property type="entry name" value="PAS_9"/>
    <property type="match status" value="1"/>
</dbReference>
<keyword evidence="6" id="KW-1185">Reference proteome</keyword>
<dbReference type="EMBL" id="AAOW01000007">
    <property type="protein sequence ID" value="EAR61565.1"/>
    <property type="molecule type" value="Genomic_DNA"/>
</dbReference>
<dbReference type="InterPro" id="IPR000014">
    <property type="entry name" value="PAS"/>
</dbReference>
<dbReference type="SMART" id="SM00267">
    <property type="entry name" value="GGDEF"/>
    <property type="match status" value="1"/>
</dbReference>
<dbReference type="PANTHER" id="PTHR44757:SF2">
    <property type="entry name" value="BIOFILM ARCHITECTURE MAINTENANCE PROTEIN MBAA"/>
    <property type="match status" value="1"/>
</dbReference>
<dbReference type="GO" id="GO:0003824">
    <property type="term" value="F:catalytic activity"/>
    <property type="evidence" value="ECO:0007669"/>
    <property type="project" value="UniProtKB-ARBA"/>
</dbReference>
<gene>
    <name evidence="5" type="ORF">MED92_12961</name>
</gene>
<feature type="domain" description="PAC" evidence="3">
    <location>
        <begin position="82"/>
        <end position="133"/>
    </location>
</feature>
<dbReference type="NCBIfam" id="TIGR00254">
    <property type="entry name" value="GGDEF"/>
    <property type="match status" value="1"/>
</dbReference>
<dbReference type="Proteomes" id="UP000002171">
    <property type="component" value="Unassembled WGS sequence"/>
</dbReference>
<evidence type="ECO:0000313" key="5">
    <source>
        <dbReference type="EMBL" id="EAR61565.1"/>
    </source>
</evidence>
<dbReference type="PANTHER" id="PTHR44757">
    <property type="entry name" value="DIGUANYLATE CYCLASE DGCP"/>
    <property type="match status" value="1"/>
</dbReference>
<sequence>MFSKGDHKFLYSSLNSIGACVAVVERQTNHFNLISGNELFADLVGEEISRIVARELSSFLPRYVVKDLQAHLKACCEDQESQEYEQPIDLETGTTWWRFILSPIISNENTITRVMITAIDITEKVGLESSLQTAHERFEAIIESAYDGIVVINGDEDIEYMNESACDMFGFARDEIISKKLDLLIPKKYRSPHKAHVDAFKSSPIKSRQMHARASVVGLRKDGEEFPVEVTISKIAVGDGYEMTAVIRDISERSALMEELRKAAVEDALTKTYNRRHLDRILHRELARSQRFGHTFSVVLFDLDNFKQINDEYGHAIGDQVLISLVDAVNDQIREVDVFGRWGGDEFMLVLPETNLETATVWAERFWGLAVDEFFNLATTDMGYSFSGGITQYRAGDDTVEKILKRCDRAMYKAKENGRATFESE</sequence>
<evidence type="ECO:0000256" key="1">
    <source>
        <dbReference type="ARBA" id="ARBA00001946"/>
    </source>
</evidence>
<feature type="domain" description="PAS" evidence="2">
    <location>
        <begin position="134"/>
        <end position="203"/>
    </location>
</feature>
<dbReference type="InterPro" id="IPR000160">
    <property type="entry name" value="GGDEF_dom"/>
</dbReference>
<name>A0A7U8C7K7_NEPCE</name>
<dbReference type="OrthoDB" id="73375at2"/>
<evidence type="ECO:0000313" key="6">
    <source>
        <dbReference type="Proteomes" id="UP000002171"/>
    </source>
</evidence>
<dbReference type="InterPro" id="IPR013656">
    <property type="entry name" value="PAS_4"/>
</dbReference>
<dbReference type="SUPFAM" id="SSF55073">
    <property type="entry name" value="Nucleotide cyclase"/>
    <property type="match status" value="1"/>
</dbReference>
<dbReference type="Pfam" id="PF00990">
    <property type="entry name" value="GGDEF"/>
    <property type="match status" value="1"/>
</dbReference>
<dbReference type="CDD" id="cd00130">
    <property type="entry name" value="PAS"/>
    <property type="match status" value="1"/>
</dbReference>
<feature type="domain" description="GGDEF" evidence="4">
    <location>
        <begin position="294"/>
        <end position="425"/>
    </location>
</feature>
<comment type="caution">
    <text evidence="5">The sequence shown here is derived from an EMBL/GenBank/DDBJ whole genome shotgun (WGS) entry which is preliminary data.</text>
</comment>
<dbReference type="InterPro" id="IPR052155">
    <property type="entry name" value="Biofilm_reg_signaling"/>
</dbReference>
<reference evidence="5 6" key="1">
    <citation type="submission" date="2006-02" db="EMBL/GenBank/DDBJ databases">
        <authorList>
            <person name="Pinhassi J."/>
            <person name="Pedros-Alio C."/>
            <person name="Ferriera S."/>
            <person name="Johnson J."/>
            <person name="Kravitz S."/>
            <person name="Halpern A."/>
            <person name="Remington K."/>
            <person name="Beeson K."/>
            <person name="Tran B."/>
            <person name="Rogers Y.-H."/>
            <person name="Friedman R."/>
            <person name="Venter J.C."/>
        </authorList>
    </citation>
    <scope>NUCLEOTIDE SEQUENCE [LARGE SCALE GENOMIC DNA]</scope>
    <source>
        <strain evidence="5 6">MED92</strain>
    </source>
</reference>
<evidence type="ECO:0000259" key="3">
    <source>
        <dbReference type="PROSITE" id="PS50113"/>
    </source>
</evidence>
<dbReference type="InterPro" id="IPR029787">
    <property type="entry name" value="Nucleotide_cyclase"/>
</dbReference>
<dbReference type="InterPro" id="IPR000700">
    <property type="entry name" value="PAS-assoc_C"/>
</dbReference>
<comment type="cofactor">
    <cofactor evidence="1">
        <name>Mg(2+)</name>
        <dbReference type="ChEBI" id="CHEBI:18420"/>
    </cofactor>
</comment>
<dbReference type="CDD" id="cd01949">
    <property type="entry name" value="GGDEF"/>
    <property type="match status" value="1"/>
</dbReference>
<dbReference type="PROSITE" id="PS50113">
    <property type="entry name" value="PAC"/>
    <property type="match status" value="2"/>
</dbReference>
<dbReference type="PROSITE" id="PS50112">
    <property type="entry name" value="PAS"/>
    <property type="match status" value="1"/>
</dbReference>
<organism evidence="5 6">
    <name type="scientific">Neptuniibacter caesariensis</name>
    <dbReference type="NCBI Taxonomy" id="207954"/>
    <lineage>
        <taxon>Bacteria</taxon>
        <taxon>Pseudomonadati</taxon>
        <taxon>Pseudomonadota</taxon>
        <taxon>Gammaproteobacteria</taxon>
        <taxon>Oceanospirillales</taxon>
        <taxon>Oceanospirillaceae</taxon>
        <taxon>Neptuniibacter</taxon>
    </lineage>
</organism>
<dbReference type="Gene3D" id="3.30.450.20">
    <property type="entry name" value="PAS domain"/>
    <property type="match status" value="2"/>
</dbReference>
<protein>
    <submittedName>
        <fullName evidence="5">Sensory box/GGDEF domain protein</fullName>
    </submittedName>
</protein>
<dbReference type="SUPFAM" id="SSF55785">
    <property type="entry name" value="PYP-like sensor domain (PAS domain)"/>
    <property type="match status" value="2"/>
</dbReference>
<dbReference type="InterPro" id="IPR043128">
    <property type="entry name" value="Rev_trsase/Diguanyl_cyclase"/>
</dbReference>
<dbReference type="RefSeq" id="WP_007020288.1">
    <property type="nucleotide sequence ID" value="NZ_CH724125.1"/>
</dbReference>
<dbReference type="FunFam" id="3.30.70.270:FF:000001">
    <property type="entry name" value="Diguanylate cyclase domain protein"/>
    <property type="match status" value="1"/>
</dbReference>
<dbReference type="AlphaFoldDB" id="A0A7U8C7K7"/>
<dbReference type="NCBIfam" id="TIGR00229">
    <property type="entry name" value="sensory_box"/>
    <property type="match status" value="1"/>
</dbReference>